<keyword evidence="7 19" id="KW-1003">Cell membrane</keyword>
<evidence type="ECO:0000256" key="14">
    <source>
        <dbReference type="ARBA" id="ARBA00025228"/>
    </source>
</evidence>
<feature type="transmembrane region" description="Helical" evidence="19">
    <location>
        <begin position="142"/>
        <end position="164"/>
    </location>
</feature>
<comment type="pathway">
    <text evidence="3 19">Cofactor biosynthesis; adenosylcobalamin biosynthesis; adenosylcobalamin from cob(II)yrinate a,c-diamide: step 7/7.</text>
</comment>
<evidence type="ECO:0000256" key="6">
    <source>
        <dbReference type="ARBA" id="ARBA00015850"/>
    </source>
</evidence>
<keyword evidence="21" id="KW-1185">Reference proteome</keyword>
<proteinExistence type="inferred from homology"/>
<evidence type="ECO:0000256" key="9">
    <source>
        <dbReference type="ARBA" id="ARBA00022679"/>
    </source>
</evidence>
<gene>
    <name evidence="19" type="primary">cobS</name>
    <name evidence="20" type="ORF">GCM10023195_45800</name>
</gene>
<name>A0ABP8TQC8_9ACTN</name>
<evidence type="ECO:0000313" key="20">
    <source>
        <dbReference type="EMBL" id="GAA4610861.1"/>
    </source>
</evidence>
<dbReference type="NCBIfam" id="TIGR00317">
    <property type="entry name" value="cobS"/>
    <property type="match status" value="1"/>
</dbReference>
<feature type="transmembrane region" description="Helical" evidence="19">
    <location>
        <begin position="209"/>
        <end position="227"/>
    </location>
</feature>
<evidence type="ECO:0000256" key="18">
    <source>
        <dbReference type="ARBA" id="ARBA00049504"/>
    </source>
</evidence>
<dbReference type="InterPro" id="IPR003805">
    <property type="entry name" value="CobS"/>
</dbReference>
<evidence type="ECO:0000256" key="12">
    <source>
        <dbReference type="ARBA" id="ARBA00022989"/>
    </source>
</evidence>
<comment type="catalytic activity">
    <reaction evidence="17 19">
        <text>alpha-ribazole + adenosylcob(III)inamide-GDP = adenosylcob(III)alamin + GMP + H(+)</text>
        <dbReference type="Rhea" id="RHEA:16049"/>
        <dbReference type="ChEBI" id="CHEBI:10329"/>
        <dbReference type="ChEBI" id="CHEBI:15378"/>
        <dbReference type="ChEBI" id="CHEBI:18408"/>
        <dbReference type="ChEBI" id="CHEBI:58115"/>
        <dbReference type="ChEBI" id="CHEBI:60487"/>
        <dbReference type="EC" id="2.7.8.26"/>
    </reaction>
</comment>
<dbReference type="PANTHER" id="PTHR34148:SF1">
    <property type="entry name" value="ADENOSYLCOBINAMIDE-GDP RIBAZOLETRANSFERASE"/>
    <property type="match status" value="1"/>
</dbReference>
<dbReference type="Proteomes" id="UP001500212">
    <property type="component" value="Unassembled WGS sequence"/>
</dbReference>
<keyword evidence="10 19" id="KW-0812">Transmembrane</keyword>
<dbReference type="PANTHER" id="PTHR34148">
    <property type="entry name" value="ADENOSYLCOBINAMIDE-GDP RIBAZOLETRANSFERASE"/>
    <property type="match status" value="1"/>
</dbReference>
<evidence type="ECO:0000256" key="1">
    <source>
        <dbReference type="ARBA" id="ARBA00001946"/>
    </source>
</evidence>
<evidence type="ECO:0000256" key="16">
    <source>
        <dbReference type="ARBA" id="ARBA00032853"/>
    </source>
</evidence>
<evidence type="ECO:0000256" key="4">
    <source>
        <dbReference type="ARBA" id="ARBA00010561"/>
    </source>
</evidence>
<evidence type="ECO:0000256" key="10">
    <source>
        <dbReference type="ARBA" id="ARBA00022692"/>
    </source>
</evidence>
<keyword evidence="9 19" id="KW-0808">Transferase</keyword>
<keyword evidence="12 19" id="KW-1133">Transmembrane helix</keyword>
<evidence type="ECO:0000256" key="2">
    <source>
        <dbReference type="ARBA" id="ARBA00004651"/>
    </source>
</evidence>
<feature type="transmembrane region" description="Helical" evidence="19">
    <location>
        <begin position="185"/>
        <end position="203"/>
    </location>
</feature>
<feature type="transmembrane region" description="Helical" evidence="19">
    <location>
        <begin position="64"/>
        <end position="82"/>
    </location>
</feature>
<feature type="transmembrane region" description="Helical" evidence="19">
    <location>
        <begin position="39"/>
        <end position="58"/>
    </location>
</feature>
<sequence>MKHENERIPGSEGLRLAVSLLTVVPVRCGRVDREIARRAMTLAPVAGLLVGGAAAVVVTVAGRLGAGPLLGAAVAVGAMALLTRGLHLDGLADLADGLGSGRPAEDALSIMKRSDIGPFGVITLVFTLLIQVAALAQAPHRAVAVTVAAVTGRLAVTWACRAGVPAARPEGLGALVAGTVRLRDGVAATAAVVVAAAVAGLLAGGARPAVLAPVATAAGLLVAAALLRHAVRRLGGVTGDVLGALVETSTTAAIVVLSVA</sequence>
<comment type="cofactor">
    <cofactor evidence="1 19">
        <name>Mg(2+)</name>
        <dbReference type="ChEBI" id="CHEBI:18420"/>
    </cofactor>
</comment>
<dbReference type="EMBL" id="BAABHJ010000016">
    <property type="protein sequence ID" value="GAA4610861.1"/>
    <property type="molecule type" value="Genomic_DNA"/>
</dbReference>
<keyword evidence="8 19" id="KW-0169">Cobalamin biosynthesis</keyword>
<evidence type="ECO:0000256" key="7">
    <source>
        <dbReference type="ARBA" id="ARBA00022475"/>
    </source>
</evidence>
<evidence type="ECO:0000256" key="8">
    <source>
        <dbReference type="ARBA" id="ARBA00022573"/>
    </source>
</evidence>
<comment type="function">
    <text evidence="14 19">Joins adenosylcobinamide-GDP and alpha-ribazole to generate adenosylcobalamin (Ado-cobalamin). Also synthesizes adenosylcobalamin 5'-phosphate from adenosylcobinamide-GDP and alpha-ribazole 5'-phosphate.</text>
</comment>
<comment type="similarity">
    <text evidence="4 19">Belongs to the CobS family.</text>
</comment>
<evidence type="ECO:0000256" key="5">
    <source>
        <dbReference type="ARBA" id="ARBA00013200"/>
    </source>
</evidence>
<protein>
    <recommendedName>
        <fullName evidence="6 19">Adenosylcobinamide-GDP ribazoletransferase</fullName>
        <ecNumber evidence="5 19">2.7.8.26</ecNumber>
    </recommendedName>
    <alternativeName>
        <fullName evidence="16 19">Cobalamin synthase</fullName>
    </alternativeName>
    <alternativeName>
        <fullName evidence="15 19">Cobalamin-5'-phosphate synthase</fullName>
    </alternativeName>
</protein>
<keyword evidence="11 19" id="KW-0460">Magnesium</keyword>
<evidence type="ECO:0000256" key="13">
    <source>
        <dbReference type="ARBA" id="ARBA00023136"/>
    </source>
</evidence>
<evidence type="ECO:0000256" key="17">
    <source>
        <dbReference type="ARBA" id="ARBA00048623"/>
    </source>
</evidence>
<dbReference type="HAMAP" id="MF_00719">
    <property type="entry name" value="CobS"/>
    <property type="match status" value="1"/>
</dbReference>
<comment type="catalytic activity">
    <reaction evidence="18 19">
        <text>alpha-ribazole 5'-phosphate + adenosylcob(III)inamide-GDP = adenosylcob(III)alamin 5'-phosphate + GMP + H(+)</text>
        <dbReference type="Rhea" id="RHEA:23560"/>
        <dbReference type="ChEBI" id="CHEBI:15378"/>
        <dbReference type="ChEBI" id="CHEBI:57918"/>
        <dbReference type="ChEBI" id="CHEBI:58115"/>
        <dbReference type="ChEBI" id="CHEBI:60487"/>
        <dbReference type="ChEBI" id="CHEBI:60493"/>
        <dbReference type="EC" id="2.7.8.26"/>
    </reaction>
</comment>
<dbReference type="RefSeq" id="WP_345357878.1">
    <property type="nucleotide sequence ID" value="NZ_BAABHJ010000016.1"/>
</dbReference>
<comment type="subcellular location">
    <subcellularLocation>
        <location evidence="2 19">Cell membrane</location>
        <topology evidence="2 19">Multi-pass membrane protein</topology>
    </subcellularLocation>
</comment>
<evidence type="ECO:0000256" key="11">
    <source>
        <dbReference type="ARBA" id="ARBA00022842"/>
    </source>
</evidence>
<feature type="transmembrane region" description="Helical" evidence="19">
    <location>
        <begin position="116"/>
        <end position="136"/>
    </location>
</feature>
<evidence type="ECO:0000256" key="19">
    <source>
        <dbReference type="HAMAP-Rule" id="MF_00719"/>
    </source>
</evidence>
<dbReference type="EC" id="2.7.8.26" evidence="5 19"/>
<reference evidence="21" key="1">
    <citation type="journal article" date="2019" name="Int. J. Syst. Evol. Microbiol.">
        <title>The Global Catalogue of Microorganisms (GCM) 10K type strain sequencing project: providing services to taxonomists for standard genome sequencing and annotation.</title>
        <authorList>
            <consortium name="The Broad Institute Genomics Platform"/>
            <consortium name="The Broad Institute Genome Sequencing Center for Infectious Disease"/>
            <person name="Wu L."/>
            <person name="Ma J."/>
        </authorList>
    </citation>
    <scope>NUCLEOTIDE SEQUENCE [LARGE SCALE GENOMIC DNA]</scope>
    <source>
        <strain evidence="21">JCM 17938</strain>
    </source>
</reference>
<organism evidence="20 21">
    <name type="scientific">Actinoallomurus liliacearum</name>
    <dbReference type="NCBI Taxonomy" id="1080073"/>
    <lineage>
        <taxon>Bacteria</taxon>
        <taxon>Bacillati</taxon>
        <taxon>Actinomycetota</taxon>
        <taxon>Actinomycetes</taxon>
        <taxon>Streptosporangiales</taxon>
        <taxon>Thermomonosporaceae</taxon>
        <taxon>Actinoallomurus</taxon>
    </lineage>
</organism>
<keyword evidence="13 19" id="KW-0472">Membrane</keyword>
<comment type="caution">
    <text evidence="20">The sequence shown here is derived from an EMBL/GenBank/DDBJ whole genome shotgun (WGS) entry which is preliminary data.</text>
</comment>
<accession>A0ABP8TQC8</accession>
<dbReference type="Pfam" id="PF02654">
    <property type="entry name" value="CobS"/>
    <property type="match status" value="1"/>
</dbReference>
<evidence type="ECO:0000313" key="21">
    <source>
        <dbReference type="Proteomes" id="UP001500212"/>
    </source>
</evidence>
<evidence type="ECO:0000256" key="3">
    <source>
        <dbReference type="ARBA" id="ARBA00004663"/>
    </source>
</evidence>
<evidence type="ECO:0000256" key="15">
    <source>
        <dbReference type="ARBA" id="ARBA00032605"/>
    </source>
</evidence>